<dbReference type="eggNOG" id="ENOG5032SAB">
    <property type="taxonomic scope" value="Bacteria"/>
</dbReference>
<reference evidence="2 3" key="1">
    <citation type="submission" date="2013-09" db="EMBL/GenBank/DDBJ databases">
        <authorList>
            <person name="Durkin A.S."/>
            <person name="Haft D.R."/>
            <person name="McCorrison J."/>
            <person name="Torralba M."/>
            <person name="Gillis M."/>
            <person name="Haft D.H."/>
            <person name="Methe B."/>
            <person name="Sutton G."/>
            <person name="Nelson K.E."/>
        </authorList>
    </citation>
    <scope>NUCLEOTIDE SEQUENCE [LARGE SCALE GENOMIC DNA]</scope>
    <source>
        <strain evidence="2 3">BV3C16-1</strain>
    </source>
</reference>
<sequence length="103" mass="11874">MYMPKETEDTMMTINEGMRKYRLSNPTTPEDMECRRSKMLNFGDKVLLAGYYYNGQNKPSYFGAVYEYLEDGRKTCESTIGLAAVSEVEFEDEGHAIAWAMQQ</sequence>
<dbReference type="Pfam" id="PF18756">
    <property type="entry name" value="Nmad4"/>
    <property type="match status" value="1"/>
</dbReference>
<dbReference type="InterPro" id="IPR040613">
    <property type="entry name" value="Nmad4"/>
</dbReference>
<comment type="caution">
    <text evidence="2">The sequence shown here is derived from an EMBL/GenBank/DDBJ whole genome shotgun (WGS) entry which is preliminary data.</text>
</comment>
<evidence type="ECO:0000259" key="1">
    <source>
        <dbReference type="Pfam" id="PF18756"/>
    </source>
</evidence>
<dbReference type="PATRIC" id="fig|1111454.3.peg.2037"/>
<feature type="domain" description="Nucleotide modification associated" evidence="1">
    <location>
        <begin position="25"/>
        <end position="103"/>
    </location>
</feature>
<evidence type="ECO:0000313" key="3">
    <source>
        <dbReference type="Proteomes" id="UP000017090"/>
    </source>
</evidence>
<dbReference type="EMBL" id="AWXA01000053">
    <property type="protein sequence ID" value="ERT57108.1"/>
    <property type="molecule type" value="Genomic_DNA"/>
</dbReference>
<evidence type="ECO:0000313" key="2">
    <source>
        <dbReference type="EMBL" id="ERT57108.1"/>
    </source>
</evidence>
<dbReference type="AlphaFoldDB" id="U7UF88"/>
<accession>U7UF88</accession>
<protein>
    <recommendedName>
        <fullName evidence="1">Nucleotide modification associated domain-containing protein</fullName>
    </recommendedName>
</protein>
<organism evidence="2 3">
    <name type="scientific">Megasphaera vaginalis</name>
    <name type="common">ex Srinivasan et al. 2021</name>
    <dbReference type="NCBI Taxonomy" id="1111454"/>
    <lineage>
        <taxon>Bacteria</taxon>
        <taxon>Bacillati</taxon>
        <taxon>Bacillota</taxon>
        <taxon>Negativicutes</taxon>
        <taxon>Veillonellales</taxon>
        <taxon>Veillonellaceae</taxon>
        <taxon>Megasphaera</taxon>
    </lineage>
</organism>
<name>U7UF88_9FIRM</name>
<proteinExistence type="predicted"/>
<keyword evidence="3" id="KW-1185">Reference proteome</keyword>
<dbReference type="STRING" id="1111454.HMPREF1250_1746"/>
<dbReference type="Proteomes" id="UP000017090">
    <property type="component" value="Unassembled WGS sequence"/>
</dbReference>
<gene>
    <name evidence="2" type="ORF">HMPREF1250_1746</name>
</gene>